<evidence type="ECO:0000256" key="1">
    <source>
        <dbReference type="ARBA" id="ARBA00004123"/>
    </source>
</evidence>
<evidence type="ECO:0000256" key="9">
    <source>
        <dbReference type="SAM" id="MobiDB-lite"/>
    </source>
</evidence>
<dbReference type="InterPro" id="IPR003961">
    <property type="entry name" value="FN3_dom"/>
</dbReference>
<dbReference type="GO" id="GO:0003712">
    <property type="term" value="F:transcription coregulator activity"/>
    <property type="evidence" value="ECO:0007669"/>
    <property type="project" value="TreeGrafter"/>
</dbReference>
<dbReference type="InterPro" id="IPR036116">
    <property type="entry name" value="FN3_sf"/>
</dbReference>
<evidence type="ECO:0000313" key="11">
    <source>
        <dbReference type="EMBL" id="KAK2816937.1"/>
    </source>
</evidence>
<feature type="compositionally biased region" description="Polar residues" evidence="9">
    <location>
        <begin position="331"/>
        <end position="343"/>
    </location>
</feature>
<evidence type="ECO:0000259" key="10">
    <source>
        <dbReference type="PROSITE" id="PS50853"/>
    </source>
</evidence>
<feature type="region of interest" description="Disordered" evidence="9">
    <location>
        <begin position="47"/>
        <end position="366"/>
    </location>
</feature>
<feature type="compositionally biased region" description="Low complexity" evidence="9">
    <location>
        <begin position="695"/>
        <end position="724"/>
    </location>
</feature>
<dbReference type="PROSITE" id="PS50853">
    <property type="entry name" value="FN3"/>
    <property type="match status" value="1"/>
</dbReference>
<dbReference type="PANTHER" id="PTHR23210:SF26">
    <property type="entry name" value="ACTIVATING TRANSCRIPTION FACTOR 7-INTERACTING PROTEIN 1"/>
    <property type="match status" value="1"/>
</dbReference>
<dbReference type="GO" id="GO:0005667">
    <property type="term" value="C:transcription regulator complex"/>
    <property type="evidence" value="ECO:0007669"/>
    <property type="project" value="TreeGrafter"/>
</dbReference>
<feature type="domain" description="Fibronectin type-III" evidence="10">
    <location>
        <begin position="860"/>
        <end position="966"/>
    </location>
</feature>
<comment type="caution">
    <text evidence="11">The sequence shown here is derived from an EMBL/GenBank/DDBJ whole genome shotgun (WGS) entry which is preliminary data.</text>
</comment>
<dbReference type="Gene3D" id="2.60.40.10">
    <property type="entry name" value="Immunoglobulins"/>
    <property type="match status" value="1"/>
</dbReference>
<feature type="compositionally biased region" description="Pro residues" evidence="9">
    <location>
        <begin position="840"/>
        <end position="852"/>
    </location>
</feature>
<feature type="compositionally biased region" description="Basic and acidic residues" evidence="9">
    <location>
        <begin position="164"/>
        <end position="184"/>
    </location>
</feature>
<dbReference type="Proteomes" id="UP001187415">
    <property type="component" value="Unassembled WGS sequence"/>
</dbReference>
<dbReference type="PANTHER" id="PTHR23210">
    <property type="entry name" value="ACTIVATING TRANSCRIPTION FACTOR 7 INTERACTING PROTEIN"/>
    <property type="match status" value="1"/>
</dbReference>
<evidence type="ECO:0000256" key="6">
    <source>
        <dbReference type="ARBA" id="ARBA00023163"/>
    </source>
</evidence>
<reference evidence="11" key="1">
    <citation type="submission" date="2023-07" db="EMBL/GenBank/DDBJ databases">
        <title>Chromosome-level Genome Assembly of Striped Snakehead (Channa striata).</title>
        <authorList>
            <person name="Liu H."/>
        </authorList>
    </citation>
    <scope>NUCLEOTIDE SEQUENCE</scope>
    <source>
        <strain evidence="11">Gz</strain>
        <tissue evidence="11">Muscle</tissue>
    </source>
</reference>
<evidence type="ECO:0000256" key="7">
    <source>
        <dbReference type="ARBA" id="ARBA00023242"/>
    </source>
</evidence>
<dbReference type="Pfam" id="PF16794">
    <property type="entry name" value="fn3_4"/>
    <property type="match status" value="1"/>
</dbReference>
<feature type="compositionally biased region" description="Basic and acidic residues" evidence="9">
    <location>
        <begin position="346"/>
        <end position="366"/>
    </location>
</feature>
<feature type="compositionally biased region" description="Low complexity" evidence="9">
    <location>
        <begin position="83"/>
        <end position="110"/>
    </location>
</feature>
<dbReference type="GO" id="GO:0006355">
    <property type="term" value="P:regulation of DNA-templated transcription"/>
    <property type="evidence" value="ECO:0007669"/>
    <property type="project" value="TreeGrafter"/>
</dbReference>
<feature type="compositionally biased region" description="Basic and acidic residues" evidence="9">
    <location>
        <begin position="222"/>
        <end position="242"/>
    </location>
</feature>
<keyword evidence="12" id="KW-1185">Reference proteome</keyword>
<feature type="compositionally biased region" description="Pro residues" evidence="9">
    <location>
        <begin position="506"/>
        <end position="519"/>
    </location>
</feature>
<feature type="compositionally biased region" description="Basic and acidic residues" evidence="9">
    <location>
        <begin position="270"/>
        <end position="314"/>
    </location>
</feature>
<evidence type="ECO:0000256" key="3">
    <source>
        <dbReference type="ARBA" id="ARBA00022491"/>
    </source>
</evidence>
<feature type="coiled-coil region" evidence="8">
    <location>
        <begin position="427"/>
        <end position="454"/>
    </location>
</feature>
<dbReference type="InterPro" id="IPR031870">
    <property type="entry name" value="ATF7IP_BD"/>
</dbReference>
<dbReference type="SUPFAM" id="SSF49265">
    <property type="entry name" value="Fibronectin type III"/>
    <property type="match status" value="1"/>
</dbReference>
<comment type="similarity">
    <text evidence="2">Belongs to the MCAF family.</text>
</comment>
<dbReference type="Pfam" id="PF16788">
    <property type="entry name" value="ATF7IP_BD"/>
    <property type="match status" value="1"/>
</dbReference>
<sequence length="969" mass="101898">MEPFGLKAAMEVVVAEEKKKIFRAKKTMKISDRQQLESLHNTLLTAAAGLSDSSPPPLMNGTHKEDGQKVGDKEQNSISDTNSPHATSPSSPAPSLSLNLSPSPASSQSPKAKEETPTSPTSPFHSLNFELKKMEEEEEKKKDSSSSSPSNESIPQATIVPKANQEKDTETISEMENNKEEKTATENQATDLAKESVKGLVPCSPVPPGGTDCTEPMDTDSDTTKVKDTEASTAKIKDEKPSSSKSIISESPASGSSSSHPASSSCVDLTQEKEIKDKDRKEEKDDKIVKKGSIIEEKMDVDFVKVETKKEKTNIKQTAKPPRPSSTPPSNTVQEDTGSTSGLKRTLSEGFEKDGQTMKREVKRPKVEREELEAQLELKITAKAGSHHKLGKIVQHLVDERLRNLELTIFDKHFQELKDRVDKIDCATKHQTAINTLQAKIARLSKKFGEANQASENKRKQEALAAASIANAAKTATVVNSPQAQRPARTSLEVKQTPTAVSSANPAPPAPAAPAPPSATAPVPTSTSTTMVPQTPILQLITSTSNAASTLATGITTQSPPGTLLLKTTPGSGMMATGQPLLIQLPISMTNGQAGTLVNIPVSSLSAASSLNKSKTTASTATFILKPASTTTTVPASTPTVATVPALQASTSQMSTAQISLARAVYQGGAGAITTPNAGVSVTTARTPAQSVSVAGAMSSASSPATSGPAATGSTAPGPPQGTSLTSKTDNQAAGSNPSKSAAPVGRPKGSVIDLTEDDDDVQVTGVKNATVAAPSPTQRPNTVVSIPSSAGARSSPQNIQNASSNPQLTVHHRPPLDSATKSRTVTTATPTRGTSIVLPPLPVAPPVPRLPPEAERTSPPQQPQLKLVPSQTGIVLSWCVAETDRTCAVVDSYHLYAFHQDNSNNNAAQQHWKKIGEVKALPLPMACTLTQFQSGSTYHFAVRAKDIYGRFGSFCEPQCTNVISSSSS</sequence>
<dbReference type="InterPro" id="IPR056565">
    <property type="entry name" value="Fn3_ATF7IP"/>
</dbReference>
<keyword evidence="3" id="KW-0678">Repressor</keyword>
<evidence type="ECO:0000313" key="12">
    <source>
        <dbReference type="Proteomes" id="UP001187415"/>
    </source>
</evidence>
<dbReference type="AlphaFoldDB" id="A0AA88IM06"/>
<keyword evidence="6" id="KW-0804">Transcription</keyword>
<evidence type="ECO:0000256" key="4">
    <source>
        <dbReference type="ARBA" id="ARBA00023015"/>
    </source>
</evidence>
<dbReference type="InterPro" id="IPR026085">
    <property type="entry name" value="ATF7-int"/>
</dbReference>
<proteinExistence type="inferred from homology"/>
<evidence type="ECO:0000256" key="5">
    <source>
        <dbReference type="ARBA" id="ARBA00023159"/>
    </source>
</evidence>
<dbReference type="EMBL" id="JAUPFM010000021">
    <property type="protein sequence ID" value="KAK2816937.1"/>
    <property type="molecule type" value="Genomic_DNA"/>
</dbReference>
<feature type="region of interest" description="Disordered" evidence="9">
    <location>
        <begin position="695"/>
        <end position="866"/>
    </location>
</feature>
<feature type="compositionally biased region" description="Low complexity" evidence="9">
    <location>
        <begin position="243"/>
        <end position="265"/>
    </location>
</feature>
<keyword evidence="8" id="KW-0175">Coiled coil</keyword>
<organism evidence="11 12">
    <name type="scientific">Channa striata</name>
    <name type="common">Snakehead murrel</name>
    <name type="synonym">Ophicephalus striatus</name>
    <dbReference type="NCBI Taxonomy" id="64152"/>
    <lineage>
        <taxon>Eukaryota</taxon>
        <taxon>Metazoa</taxon>
        <taxon>Chordata</taxon>
        <taxon>Craniata</taxon>
        <taxon>Vertebrata</taxon>
        <taxon>Euteleostomi</taxon>
        <taxon>Actinopterygii</taxon>
        <taxon>Neopterygii</taxon>
        <taxon>Teleostei</taxon>
        <taxon>Neoteleostei</taxon>
        <taxon>Acanthomorphata</taxon>
        <taxon>Anabantaria</taxon>
        <taxon>Anabantiformes</taxon>
        <taxon>Channoidei</taxon>
        <taxon>Channidae</taxon>
        <taxon>Channa</taxon>
    </lineage>
</organism>
<keyword evidence="7" id="KW-0539">Nucleus</keyword>
<name>A0AA88IM06_CHASR</name>
<comment type="subcellular location">
    <subcellularLocation>
        <location evidence="1">Nucleus</location>
    </subcellularLocation>
</comment>
<feature type="compositionally biased region" description="Low complexity" evidence="9">
    <location>
        <begin position="520"/>
        <end position="530"/>
    </location>
</feature>
<feature type="compositionally biased region" description="Polar residues" evidence="9">
    <location>
        <begin position="725"/>
        <end position="740"/>
    </location>
</feature>
<evidence type="ECO:0000256" key="2">
    <source>
        <dbReference type="ARBA" id="ARBA00010344"/>
    </source>
</evidence>
<keyword evidence="5" id="KW-0010">Activator</keyword>
<feature type="compositionally biased region" description="Low complexity" evidence="9">
    <location>
        <begin position="819"/>
        <end position="836"/>
    </location>
</feature>
<feature type="compositionally biased region" description="Polar residues" evidence="9">
    <location>
        <begin position="776"/>
        <end position="809"/>
    </location>
</feature>
<keyword evidence="4" id="KW-0805">Transcription regulation</keyword>
<evidence type="ECO:0000256" key="8">
    <source>
        <dbReference type="SAM" id="Coils"/>
    </source>
</evidence>
<dbReference type="InterPro" id="IPR013783">
    <property type="entry name" value="Ig-like_fold"/>
</dbReference>
<gene>
    <name evidence="11" type="ORF">Q5P01_025128</name>
</gene>
<protein>
    <recommendedName>
        <fullName evidence="10">Fibronectin type-III domain-containing protein</fullName>
    </recommendedName>
</protein>
<feature type="compositionally biased region" description="Basic and acidic residues" evidence="9">
    <location>
        <begin position="62"/>
        <end position="75"/>
    </location>
</feature>
<feature type="compositionally biased region" description="Basic and acidic residues" evidence="9">
    <location>
        <begin position="130"/>
        <end position="144"/>
    </location>
</feature>
<accession>A0AA88IM06</accession>
<dbReference type="GO" id="GO:0005634">
    <property type="term" value="C:nucleus"/>
    <property type="evidence" value="ECO:0007669"/>
    <property type="project" value="UniProtKB-SubCell"/>
</dbReference>
<feature type="region of interest" description="Disordered" evidence="9">
    <location>
        <begin position="477"/>
        <end position="530"/>
    </location>
</feature>